<dbReference type="AlphaFoldDB" id="A0A7Y9JMI0"/>
<evidence type="ECO:0000313" key="2">
    <source>
        <dbReference type="EMBL" id="NYD54051.1"/>
    </source>
</evidence>
<keyword evidence="3" id="KW-1185">Reference proteome</keyword>
<reference evidence="2 3" key="1">
    <citation type="submission" date="2020-07" db="EMBL/GenBank/DDBJ databases">
        <title>Sequencing the genomes of 1000 actinobacteria strains.</title>
        <authorList>
            <person name="Klenk H.-P."/>
        </authorList>
    </citation>
    <scope>NUCLEOTIDE SEQUENCE [LARGE SCALE GENOMIC DNA]</scope>
    <source>
        <strain evidence="2 3">DSM 22185</strain>
    </source>
</reference>
<name>A0A7Y9JMI0_9MICO</name>
<comment type="caution">
    <text evidence="2">The sequence shown here is derived from an EMBL/GenBank/DDBJ whole genome shotgun (WGS) entry which is preliminary data.</text>
</comment>
<evidence type="ECO:0000256" key="1">
    <source>
        <dbReference type="SAM" id="MobiDB-lite"/>
    </source>
</evidence>
<gene>
    <name evidence="2" type="ORF">BKA02_001106</name>
</gene>
<organism evidence="2 3">
    <name type="scientific">Microbacterium pseudoresistens</name>
    <dbReference type="NCBI Taxonomy" id="640634"/>
    <lineage>
        <taxon>Bacteria</taxon>
        <taxon>Bacillati</taxon>
        <taxon>Actinomycetota</taxon>
        <taxon>Actinomycetes</taxon>
        <taxon>Micrococcales</taxon>
        <taxon>Microbacteriaceae</taxon>
        <taxon>Microbacterium</taxon>
    </lineage>
</organism>
<evidence type="ECO:0000313" key="3">
    <source>
        <dbReference type="Proteomes" id="UP000552045"/>
    </source>
</evidence>
<protein>
    <recommendedName>
        <fullName evidence="4">Adhesin domain-containing protein</fullName>
    </recommendedName>
</protein>
<feature type="compositionally biased region" description="Low complexity" evidence="1">
    <location>
        <begin position="1"/>
        <end position="22"/>
    </location>
</feature>
<evidence type="ECO:0008006" key="4">
    <source>
        <dbReference type="Google" id="ProtNLM"/>
    </source>
</evidence>
<dbReference type="Proteomes" id="UP000552045">
    <property type="component" value="Unassembled WGS sequence"/>
</dbReference>
<accession>A0A7Y9JMI0</accession>
<dbReference type="EMBL" id="JACCBH010000001">
    <property type="protein sequence ID" value="NYD54051.1"/>
    <property type="molecule type" value="Genomic_DNA"/>
</dbReference>
<proteinExistence type="predicted"/>
<sequence>MTNTPLTPPAAANDPAPAASASTPPPAGGGHGGAGTVITIVAAVVGGFALIGATGGAAVAATGQFVDDSASHGIALDAAHVTDLELRSGGAEVTVRFADVDDAQLVVDGHSRGDWTMARDGDTLRVASPRGVFSWLGQGWWFGDETRVTLTLPDELSGVLDADFRIDAGQLTVHGAFDELDLRLSAGSMRVEAEASSVEAEVNAGAADLTLDGVKDADLTMSAGTMTALFTGAQPDELDAEVSAGSMRITVPRGEYALQRDVSAGRFDSEVDTNGSSPHRITAKVSAGGLTIEAQR</sequence>
<feature type="region of interest" description="Disordered" evidence="1">
    <location>
        <begin position="1"/>
        <end position="31"/>
    </location>
</feature>
<dbReference type="RefSeq" id="WP_179432064.1">
    <property type="nucleotide sequence ID" value="NZ_BAABLC010000001.1"/>
</dbReference>